<keyword evidence="1" id="KW-0812">Transmembrane</keyword>
<evidence type="ECO:0000313" key="3">
    <source>
        <dbReference type="Proteomes" id="UP000294744"/>
    </source>
</evidence>
<reference evidence="2 3" key="1">
    <citation type="submission" date="2019-03" db="EMBL/GenBank/DDBJ databases">
        <title>Draft genome sequences of novel Actinobacteria.</title>
        <authorList>
            <person name="Sahin N."/>
            <person name="Ay H."/>
            <person name="Saygin H."/>
        </authorList>
    </citation>
    <scope>NUCLEOTIDE SEQUENCE [LARGE SCALE GENOMIC DNA]</scope>
    <source>
        <strain evidence="2 3">16K404</strain>
    </source>
</reference>
<dbReference type="Proteomes" id="UP000294744">
    <property type="component" value="Unassembled WGS sequence"/>
</dbReference>
<proteinExistence type="predicted"/>
<evidence type="ECO:0008006" key="4">
    <source>
        <dbReference type="Google" id="ProtNLM"/>
    </source>
</evidence>
<evidence type="ECO:0000313" key="2">
    <source>
        <dbReference type="EMBL" id="TDC92192.1"/>
    </source>
</evidence>
<sequence>MTVRALKIAAAVEALTLVLLLGNLVTVHVPELSSSLGPVHGAAYLITIAAAPAAIPTRARWLVLIPGIGGLLALSRSSAG</sequence>
<organism evidence="2 3">
    <name type="scientific">Saccharopolyspora aridisoli</name>
    <dbReference type="NCBI Taxonomy" id="2530385"/>
    <lineage>
        <taxon>Bacteria</taxon>
        <taxon>Bacillati</taxon>
        <taxon>Actinomycetota</taxon>
        <taxon>Actinomycetes</taxon>
        <taxon>Pseudonocardiales</taxon>
        <taxon>Pseudonocardiaceae</taxon>
        <taxon>Saccharopolyspora</taxon>
    </lineage>
</organism>
<gene>
    <name evidence="2" type="ORF">E1161_14520</name>
</gene>
<keyword evidence="1" id="KW-1133">Transmembrane helix</keyword>
<evidence type="ECO:0000256" key="1">
    <source>
        <dbReference type="SAM" id="Phobius"/>
    </source>
</evidence>
<keyword evidence="1" id="KW-0472">Membrane</keyword>
<dbReference type="EMBL" id="SMKV01000015">
    <property type="protein sequence ID" value="TDC92192.1"/>
    <property type="molecule type" value="Genomic_DNA"/>
</dbReference>
<feature type="transmembrane region" description="Helical" evidence="1">
    <location>
        <begin position="36"/>
        <end position="54"/>
    </location>
</feature>
<name>A0A4R4US70_9PSEU</name>
<dbReference type="AlphaFoldDB" id="A0A4R4US70"/>
<keyword evidence="3" id="KW-1185">Reference proteome</keyword>
<protein>
    <recommendedName>
        <fullName evidence="4">DUF3817 domain-containing protein</fullName>
    </recommendedName>
</protein>
<accession>A0A4R4US70</accession>
<comment type="caution">
    <text evidence="2">The sequence shown here is derived from an EMBL/GenBank/DDBJ whole genome shotgun (WGS) entry which is preliminary data.</text>
</comment>